<dbReference type="AlphaFoldDB" id="A0A2A9PAE6"/>
<protein>
    <submittedName>
        <fullName evidence="1">Uncharacterized protein</fullName>
    </submittedName>
</protein>
<keyword evidence="2" id="KW-1185">Reference proteome</keyword>
<evidence type="ECO:0000313" key="2">
    <source>
        <dbReference type="Proteomes" id="UP000037136"/>
    </source>
</evidence>
<name>A0A2A9PAE6_OPHUN</name>
<accession>A0A2A9PAE6</accession>
<organism evidence="1 2">
    <name type="scientific">Ophiocordyceps unilateralis</name>
    <name type="common">Zombie-ant fungus</name>
    <name type="synonym">Torrubia unilateralis</name>
    <dbReference type="NCBI Taxonomy" id="268505"/>
    <lineage>
        <taxon>Eukaryota</taxon>
        <taxon>Fungi</taxon>
        <taxon>Dikarya</taxon>
        <taxon>Ascomycota</taxon>
        <taxon>Pezizomycotina</taxon>
        <taxon>Sordariomycetes</taxon>
        <taxon>Hypocreomycetidae</taxon>
        <taxon>Hypocreales</taxon>
        <taxon>Ophiocordycipitaceae</taxon>
        <taxon>Ophiocordyceps</taxon>
    </lineage>
</organism>
<comment type="caution">
    <text evidence="1">The sequence shown here is derived from an EMBL/GenBank/DDBJ whole genome shotgun (WGS) entry which is preliminary data.</text>
</comment>
<gene>
    <name evidence="1" type="ORF">XA68_14467</name>
</gene>
<proteinExistence type="predicted"/>
<dbReference type="Proteomes" id="UP000037136">
    <property type="component" value="Unassembled WGS sequence"/>
</dbReference>
<reference evidence="1 2" key="1">
    <citation type="journal article" date="2015" name="BMC Genomics">
        <title>Gene expression during zombie ant biting behavior reflects the complexity underlying fungal parasitic behavioral manipulation.</title>
        <authorList>
            <person name="de Bekker C."/>
            <person name="Ohm R.A."/>
            <person name="Loreto R.G."/>
            <person name="Sebastian A."/>
            <person name="Albert I."/>
            <person name="Merrow M."/>
            <person name="Brachmann A."/>
            <person name="Hughes D.P."/>
        </authorList>
    </citation>
    <scope>NUCLEOTIDE SEQUENCE [LARGE SCALE GENOMIC DNA]</scope>
    <source>
        <strain evidence="1 2">SC16a</strain>
    </source>
</reference>
<dbReference type="EMBL" id="LAZP02000356">
    <property type="protein sequence ID" value="PFH57873.1"/>
    <property type="molecule type" value="Genomic_DNA"/>
</dbReference>
<reference evidence="1 2" key="2">
    <citation type="journal article" date="2017" name="Sci. Rep.">
        <title>Ant-infecting Ophiocordyceps genomes reveal a high diversity of potential behavioral manipulation genes and a possible major role for enterotoxins.</title>
        <authorList>
            <person name="de Bekker C."/>
            <person name="Ohm R.A."/>
            <person name="Evans H.C."/>
            <person name="Brachmann A."/>
            <person name="Hughes D.P."/>
        </authorList>
    </citation>
    <scope>NUCLEOTIDE SEQUENCE [LARGE SCALE GENOMIC DNA]</scope>
    <source>
        <strain evidence="1 2">SC16a</strain>
    </source>
</reference>
<sequence>MSRSAPVLQIKWMAADKLPSGVPLESPAAAEKRAFGLDNNSKDNKPGRAIIELLARPGSISALSQPKKSRLPQPYHGH</sequence>
<evidence type="ECO:0000313" key="1">
    <source>
        <dbReference type="EMBL" id="PFH57873.1"/>
    </source>
</evidence>